<dbReference type="EMBL" id="AP015034">
    <property type="protein sequence ID" value="BAT75508.1"/>
    <property type="molecule type" value="Genomic_DNA"/>
</dbReference>
<dbReference type="Proteomes" id="UP000291084">
    <property type="component" value="Chromosome 1"/>
</dbReference>
<name>A0A0S3R4B4_PHAAN</name>
<evidence type="ECO:0000256" key="1">
    <source>
        <dbReference type="SAM" id="SignalP"/>
    </source>
</evidence>
<proteinExistence type="predicted"/>
<organism evidence="2 3">
    <name type="scientific">Vigna angularis var. angularis</name>
    <dbReference type="NCBI Taxonomy" id="157739"/>
    <lineage>
        <taxon>Eukaryota</taxon>
        <taxon>Viridiplantae</taxon>
        <taxon>Streptophyta</taxon>
        <taxon>Embryophyta</taxon>
        <taxon>Tracheophyta</taxon>
        <taxon>Spermatophyta</taxon>
        <taxon>Magnoliopsida</taxon>
        <taxon>eudicotyledons</taxon>
        <taxon>Gunneridae</taxon>
        <taxon>Pentapetalae</taxon>
        <taxon>rosids</taxon>
        <taxon>fabids</taxon>
        <taxon>Fabales</taxon>
        <taxon>Fabaceae</taxon>
        <taxon>Papilionoideae</taxon>
        <taxon>50 kb inversion clade</taxon>
        <taxon>NPAAA clade</taxon>
        <taxon>indigoferoid/millettioid clade</taxon>
        <taxon>Phaseoleae</taxon>
        <taxon>Vigna</taxon>
    </lineage>
</organism>
<feature type="chain" id="PRO_5006616633" evidence="1">
    <location>
        <begin position="22"/>
        <end position="87"/>
    </location>
</feature>
<dbReference type="AlphaFoldDB" id="A0A0S3R4B4"/>
<keyword evidence="3" id="KW-1185">Reference proteome</keyword>
<gene>
    <name evidence="2" type="primary">Vigan.01G338100</name>
    <name evidence="2" type="ORF">VIGAN_01338100</name>
</gene>
<keyword evidence="1" id="KW-0732">Signal</keyword>
<sequence length="87" mass="9850">IFKHNIKHLSCFALLCFTSFFISPPHNPTCINQYVSIMQTATIIHLGPKPPLTSISSTFSWRRLSLPLHNHGFYVSPTTITFASKFV</sequence>
<accession>A0A0S3R4B4</accession>
<evidence type="ECO:0000313" key="3">
    <source>
        <dbReference type="Proteomes" id="UP000291084"/>
    </source>
</evidence>
<feature type="non-terminal residue" evidence="2">
    <location>
        <position position="1"/>
    </location>
</feature>
<evidence type="ECO:0000313" key="2">
    <source>
        <dbReference type="EMBL" id="BAT75508.1"/>
    </source>
</evidence>
<feature type="signal peptide" evidence="1">
    <location>
        <begin position="1"/>
        <end position="21"/>
    </location>
</feature>
<protein>
    <submittedName>
        <fullName evidence="2">Uncharacterized protein</fullName>
    </submittedName>
</protein>
<reference evidence="2 3" key="1">
    <citation type="journal article" date="2015" name="Sci. Rep.">
        <title>The power of single molecule real-time sequencing technology in the de novo assembly of a eukaryotic genome.</title>
        <authorList>
            <person name="Sakai H."/>
            <person name="Naito K."/>
            <person name="Ogiso-Tanaka E."/>
            <person name="Takahashi Y."/>
            <person name="Iseki K."/>
            <person name="Muto C."/>
            <person name="Satou K."/>
            <person name="Teruya K."/>
            <person name="Shiroma A."/>
            <person name="Shimoji M."/>
            <person name="Hirano T."/>
            <person name="Itoh T."/>
            <person name="Kaga A."/>
            <person name="Tomooka N."/>
        </authorList>
    </citation>
    <scope>NUCLEOTIDE SEQUENCE [LARGE SCALE GENOMIC DNA]</scope>
    <source>
        <strain evidence="3">cv. Shumari</strain>
    </source>
</reference>